<feature type="repeat" description="ANK" evidence="3">
    <location>
        <begin position="158"/>
        <end position="190"/>
    </location>
</feature>
<keyword evidence="1" id="KW-0677">Repeat</keyword>
<dbReference type="Proteomes" id="UP000030746">
    <property type="component" value="Unassembled WGS sequence"/>
</dbReference>
<evidence type="ECO:0000256" key="4">
    <source>
        <dbReference type="SAM" id="MobiDB-lite"/>
    </source>
</evidence>
<dbReference type="PANTHER" id="PTHR24201">
    <property type="entry name" value="ANK_REP_REGION DOMAIN-CONTAINING PROTEIN"/>
    <property type="match status" value="1"/>
</dbReference>
<keyword evidence="6" id="KW-1185">Reference proteome</keyword>
<dbReference type="SMART" id="SM00248">
    <property type="entry name" value="ANK"/>
    <property type="match status" value="3"/>
</dbReference>
<organism evidence="5 6">
    <name type="scientific">Lottia gigantea</name>
    <name type="common">Giant owl limpet</name>
    <dbReference type="NCBI Taxonomy" id="225164"/>
    <lineage>
        <taxon>Eukaryota</taxon>
        <taxon>Metazoa</taxon>
        <taxon>Spiralia</taxon>
        <taxon>Lophotrochozoa</taxon>
        <taxon>Mollusca</taxon>
        <taxon>Gastropoda</taxon>
        <taxon>Patellogastropoda</taxon>
        <taxon>Lottioidea</taxon>
        <taxon>Lottiidae</taxon>
        <taxon>Lottia</taxon>
    </lineage>
</organism>
<dbReference type="Pfam" id="PF12796">
    <property type="entry name" value="Ank_2"/>
    <property type="match status" value="1"/>
</dbReference>
<dbReference type="InterPro" id="IPR002110">
    <property type="entry name" value="Ankyrin_rpt"/>
</dbReference>
<dbReference type="AlphaFoldDB" id="V4CSG9"/>
<accession>V4CSG9</accession>
<feature type="repeat" description="ANK" evidence="3">
    <location>
        <begin position="191"/>
        <end position="223"/>
    </location>
</feature>
<evidence type="ECO:0000256" key="3">
    <source>
        <dbReference type="PROSITE-ProRule" id="PRU00023"/>
    </source>
</evidence>
<dbReference type="STRING" id="225164.V4CSG9"/>
<evidence type="ECO:0000256" key="1">
    <source>
        <dbReference type="ARBA" id="ARBA00022737"/>
    </source>
</evidence>
<dbReference type="SUPFAM" id="SSF48403">
    <property type="entry name" value="Ankyrin repeat"/>
    <property type="match status" value="1"/>
</dbReference>
<feature type="region of interest" description="Disordered" evidence="4">
    <location>
        <begin position="1"/>
        <end position="20"/>
    </location>
</feature>
<dbReference type="GeneID" id="20235651"/>
<dbReference type="OrthoDB" id="9977361at2759"/>
<proteinExistence type="predicted"/>
<dbReference type="Pfam" id="PF00023">
    <property type="entry name" value="Ank"/>
    <property type="match status" value="1"/>
</dbReference>
<dbReference type="HOGENOM" id="CLU_1267985_0_0_1"/>
<keyword evidence="2 3" id="KW-0040">ANK repeat</keyword>
<dbReference type="RefSeq" id="XP_009044025.1">
    <property type="nucleotide sequence ID" value="XM_009045777.1"/>
</dbReference>
<dbReference type="CTD" id="20235651"/>
<dbReference type="Gene3D" id="1.25.40.20">
    <property type="entry name" value="Ankyrin repeat-containing domain"/>
    <property type="match status" value="1"/>
</dbReference>
<dbReference type="PROSITE" id="PS50088">
    <property type="entry name" value="ANK_REPEAT"/>
    <property type="match status" value="3"/>
</dbReference>
<dbReference type="KEGG" id="lgi:LOTGIDRAFT_152338"/>
<sequence>MASPIRRRTFSGSRFFSPVDSDQELNDLEVENVFGDGNESLNGSASDIDSSPTKQYRRPGTASKINYSPFRPSTVMSNLQRGNVQTTTPSVIQNMSIHQMAAQGELVLLTQEIKDGCDINKADDSGFTPILWASANGQMSSVEYLLENGACINTVGNHGENSLLLSSCYGYSDIVLELLKLGMDINYRDESGSSALIYSAFNNHLSCIQLLLEWGADITIINEDNHTAFDLAVGQGHKAAQQIIERHMLGMFEDPS</sequence>
<feature type="region of interest" description="Disordered" evidence="4">
    <location>
        <begin position="34"/>
        <end position="64"/>
    </location>
</feature>
<dbReference type="InterPro" id="IPR036770">
    <property type="entry name" value="Ankyrin_rpt-contain_sf"/>
</dbReference>
<protein>
    <submittedName>
        <fullName evidence="5">Uncharacterized protein</fullName>
    </submittedName>
</protein>
<dbReference type="OMA" id="PYTCNEL"/>
<name>V4CSG9_LOTGI</name>
<feature type="compositionally biased region" description="Polar residues" evidence="4">
    <location>
        <begin position="39"/>
        <end position="54"/>
    </location>
</feature>
<dbReference type="PROSITE" id="PS50297">
    <property type="entry name" value="ANK_REP_REGION"/>
    <property type="match status" value="2"/>
</dbReference>
<dbReference type="EMBL" id="KB199650">
    <property type="protein sequence ID" value="ESP05480.1"/>
    <property type="molecule type" value="Genomic_DNA"/>
</dbReference>
<evidence type="ECO:0000256" key="2">
    <source>
        <dbReference type="ARBA" id="ARBA00023043"/>
    </source>
</evidence>
<reference evidence="5 6" key="1">
    <citation type="journal article" date="2013" name="Nature">
        <title>Insights into bilaterian evolution from three spiralian genomes.</title>
        <authorList>
            <person name="Simakov O."/>
            <person name="Marletaz F."/>
            <person name="Cho S.J."/>
            <person name="Edsinger-Gonzales E."/>
            <person name="Havlak P."/>
            <person name="Hellsten U."/>
            <person name="Kuo D.H."/>
            <person name="Larsson T."/>
            <person name="Lv J."/>
            <person name="Arendt D."/>
            <person name="Savage R."/>
            <person name="Osoegawa K."/>
            <person name="de Jong P."/>
            <person name="Grimwood J."/>
            <person name="Chapman J.A."/>
            <person name="Shapiro H."/>
            <person name="Aerts A."/>
            <person name="Otillar R.P."/>
            <person name="Terry A.Y."/>
            <person name="Boore J.L."/>
            <person name="Grigoriev I.V."/>
            <person name="Lindberg D.R."/>
            <person name="Seaver E.C."/>
            <person name="Weisblat D.A."/>
            <person name="Putnam N.H."/>
            <person name="Rokhsar D.S."/>
        </authorList>
    </citation>
    <scope>NUCLEOTIDE SEQUENCE [LARGE SCALE GENOMIC DNA]</scope>
</reference>
<evidence type="ECO:0000313" key="5">
    <source>
        <dbReference type="EMBL" id="ESP05480.1"/>
    </source>
</evidence>
<feature type="repeat" description="ANK" evidence="3">
    <location>
        <begin position="125"/>
        <end position="157"/>
    </location>
</feature>
<evidence type="ECO:0000313" key="6">
    <source>
        <dbReference type="Proteomes" id="UP000030746"/>
    </source>
</evidence>
<gene>
    <name evidence="5" type="ORF">LOTGIDRAFT_152338</name>
</gene>
<dbReference type="InterPro" id="IPR050776">
    <property type="entry name" value="Ank_Repeat/CDKN_Inhibitor"/>
</dbReference>